<dbReference type="AlphaFoldDB" id="A0AAU9VB38"/>
<keyword evidence="3" id="KW-1185">Reference proteome</keyword>
<evidence type="ECO:0000313" key="2">
    <source>
        <dbReference type="EMBL" id="CAH2108549.1"/>
    </source>
</evidence>
<proteinExistence type="predicted"/>
<gene>
    <name evidence="2" type="ORF">EEDITHA_LOCUS22473</name>
</gene>
<sequence length="214" mass="24973">MPDHLRSNEVLYDNILNEDIQAIFFPFHLIQLFFLLPRCRISQNFLTFNSTIVEILSSLGLIIPCAIYAHKIKEKEAKKEWKRLLKIYKMIIETYDIYKKIFQVSVFSNWNIDEILMSLFIAKNIVINCFISFSCQGFYITVNKAILACIAVMVDRKNFDVKQICKNILRLNEVAFSKMEACRLFAIDSKLPLALLSSAVYYIIVEVQFAMLDK</sequence>
<keyword evidence="1" id="KW-0812">Transmembrane</keyword>
<evidence type="ECO:0000256" key="1">
    <source>
        <dbReference type="SAM" id="Phobius"/>
    </source>
</evidence>
<comment type="caution">
    <text evidence="2">The sequence shown here is derived from an EMBL/GenBank/DDBJ whole genome shotgun (WGS) entry which is preliminary data.</text>
</comment>
<evidence type="ECO:0008006" key="4">
    <source>
        <dbReference type="Google" id="ProtNLM"/>
    </source>
</evidence>
<dbReference type="Proteomes" id="UP001153954">
    <property type="component" value="Unassembled WGS sequence"/>
</dbReference>
<feature type="transmembrane region" description="Helical" evidence="1">
    <location>
        <begin position="20"/>
        <end position="36"/>
    </location>
</feature>
<dbReference type="EMBL" id="CAKOGL010000031">
    <property type="protein sequence ID" value="CAH2108549.1"/>
    <property type="molecule type" value="Genomic_DNA"/>
</dbReference>
<feature type="transmembrane region" description="Helical" evidence="1">
    <location>
        <begin position="193"/>
        <end position="212"/>
    </location>
</feature>
<organism evidence="2 3">
    <name type="scientific">Euphydryas editha</name>
    <name type="common">Edith's checkerspot</name>
    <dbReference type="NCBI Taxonomy" id="104508"/>
    <lineage>
        <taxon>Eukaryota</taxon>
        <taxon>Metazoa</taxon>
        <taxon>Ecdysozoa</taxon>
        <taxon>Arthropoda</taxon>
        <taxon>Hexapoda</taxon>
        <taxon>Insecta</taxon>
        <taxon>Pterygota</taxon>
        <taxon>Neoptera</taxon>
        <taxon>Endopterygota</taxon>
        <taxon>Lepidoptera</taxon>
        <taxon>Glossata</taxon>
        <taxon>Ditrysia</taxon>
        <taxon>Papilionoidea</taxon>
        <taxon>Nymphalidae</taxon>
        <taxon>Nymphalinae</taxon>
        <taxon>Euphydryas</taxon>
    </lineage>
</organism>
<protein>
    <recommendedName>
        <fullName evidence="4">Gustatory receptor</fullName>
    </recommendedName>
</protein>
<reference evidence="2" key="1">
    <citation type="submission" date="2022-03" db="EMBL/GenBank/DDBJ databases">
        <authorList>
            <person name="Tunstrom K."/>
        </authorList>
    </citation>
    <scope>NUCLEOTIDE SEQUENCE</scope>
</reference>
<accession>A0AAU9VB38</accession>
<evidence type="ECO:0000313" key="3">
    <source>
        <dbReference type="Proteomes" id="UP001153954"/>
    </source>
</evidence>
<keyword evidence="1" id="KW-0472">Membrane</keyword>
<name>A0AAU9VB38_EUPED</name>
<keyword evidence="1" id="KW-1133">Transmembrane helix</keyword>